<dbReference type="Proteomes" id="UP000034163">
    <property type="component" value="Unassembled WGS sequence"/>
</dbReference>
<proteinExistence type="predicted"/>
<protein>
    <submittedName>
        <fullName evidence="1">Uncharacterized protein</fullName>
    </submittedName>
</protein>
<gene>
    <name evidence="1" type="ORF">UU72_C0003G0045</name>
</gene>
<accession>A0A0G0WXB8</accession>
<name>A0A0G0WXB8_UNCKA</name>
<reference evidence="1 2" key="1">
    <citation type="journal article" date="2015" name="Nature">
        <title>rRNA introns, odd ribosomes, and small enigmatic genomes across a large radiation of phyla.</title>
        <authorList>
            <person name="Brown C.T."/>
            <person name="Hug L.A."/>
            <person name="Thomas B.C."/>
            <person name="Sharon I."/>
            <person name="Castelle C.J."/>
            <person name="Singh A."/>
            <person name="Wilkins M.J."/>
            <person name="Williams K.H."/>
            <person name="Banfield J.F."/>
        </authorList>
    </citation>
    <scope>NUCLEOTIDE SEQUENCE [LARGE SCALE GENOMIC DNA]</scope>
</reference>
<sequence>MACEMCWHPGESHNDGCPLTNGSLEEFDKGYRTAFSGEVLTWNERRSYPLSFQLGYRVGKNAVEALVDVCVNILTSRG</sequence>
<organism evidence="1 2">
    <name type="scientific">candidate division WWE3 bacterium GW2011_GWB1_41_6</name>
    <dbReference type="NCBI Taxonomy" id="1619112"/>
    <lineage>
        <taxon>Bacteria</taxon>
        <taxon>Katanobacteria</taxon>
    </lineage>
</organism>
<evidence type="ECO:0000313" key="1">
    <source>
        <dbReference type="EMBL" id="KKS17384.1"/>
    </source>
</evidence>
<dbReference type="AlphaFoldDB" id="A0A0G0WXB8"/>
<comment type="caution">
    <text evidence="1">The sequence shown here is derived from an EMBL/GenBank/DDBJ whole genome shotgun (WGS) entry which is preliminary data.</text>
</comment>
<evidence type="ECO:0000313" key="2">
    <source>
        <dbReference type="Proteomes" id="UP000034163"/>
    </source>
</evidence>
<dbReference type="EMBL" id="LCBS01000003">
    <property type="protein sequence ID" value="KKS17384.1"/>
    <property type="molecule type" value="Genomic_DNA"/>
</dbReference>